<gene>
    <name evidence="6" type="ORF">V6256_13180</name>
</gene>
<evidence type="ECO:0000313" key="7">
    <source>
        <dbReference type="Proteomes" id="UP001369082"/>
    </source>
</evidence>
<organism evidence="6 7">
    <name type="scientific">Psychromonas aquatilis</name>
    <dbReference type="NCBI Taxonomy" id="2005072"/>
    <lineage>
        <taxon>Bacteria</taxon>
        <taxon>Pseudomonadati</taxon>
        <taxon>Pseudomonadota</taxon>
        <taxon>Gammaproteobacteria</taxon>
        <taxon>Alteromonadales</taxon>
        <taxon>Psychromonadaceae</taxon>
        <taxon>Psychromonas</taxon>
    </lineage>
</organism>
<feature type="chain" id="PRO_5045373819" evidence="4">
    <location>
        <begin position="22"/>
        <end position="323"/>
    </location>
</feature>
<evidence type="ECO:0000256" key="3">
    <source>
        <dbReference type="ARBA" id="ARBA00023136"/>
    </source>
</evidence>
<dbReference type="InterPro" id="IPR023614">
    <property type="entry name" value="Porin_dom_sf"/>
</dbReference>
<evidence type="ECO:0000313" key="6">
    <source>
        <dbReference type="EMBL" id="MEL0630563.1"/>
    </source>
</evidence>
<feature type="domain" description="Porin" evidence="5">
    <location>
        <begin position="10"/>
        <end position="310"/>
    </location>
</feature>
<feature type="signal peptide" evidence="4">
    <location>
        <begin position="1"/>
        <end position="21"/>
    </location>
</feature>
<dbReference type="Gene3D" id="2.40.160.10">
    <property type="entry name" value="Porin"/>
    <property type="match status" value="1"/>
</dbReference>
<dbReference type="RefSeq" id="WP_341598690.1">
    <property type="nucleotide sequence ID" value="NZ_JBAKAZ010000064.1"/>
</dbReference>
<dbReference type="PANTHER" id="PTHR34501">
    <property type="entry name" value="PROTEIN YDDL-RELATED"/>
    <property type="match status" value="1"/>
</dbReference>
<evidence type="ECO:0000259" key="5">
    <source>
        <dbReference type="Pfam" id="PF13609"/>
    </source>
</evidence>
<keyword evidence="3" id="KW-0472">Membrane</keyword>
<keyword evidence="2 4" id="KW-0732">Signal</keyword>
<dbReference type="Pfam" id="PF13609">
    <property type="entry name" value="Porin_4"/>
    <property type="match status" value="1"/>
</dbReference>
<dbReference type="CDD" id="cd00342">
    <property type="entry name" value="gram_neg_porins"/>
    <property type="match status" value="1"/>
</dbReference>
<keyword evidence="7" id="KW-1185">Reference proteome</keyword>
<dbReference type="InterPro" id="IPR050298">
    <property type="entry name" value="Gram-neg_bact_OMP"/>
</dbReference>
<comment type="caution">
    <text evidence="6">The sequence shown here is derived from an EMBL/GenBank/DDBJ whole genome shotgun (WGS) entry which is preliminary data.</text>
</comment>
<dbReference type="InterPro" id="IPR033900">
    <property type="entry name" value="Gram_neg_porin_domain"/>
</dbReference>
<name>A0ABU9GTA7_9GAMM</name>
<comment type="subcellular location">
    <subcellularLocation>
        <location evidence="1">Cell outer membrane</location>
        <topology evidence="1">Multi-pass membrane protein</topology>
    </subcellularLocation>
</comment>
<dbReference type="PANTHER" id="PTHR34501:SF2">
    <property type="entry name" value="OUTER MEMBRANE PORIN F-RELATED"/>
    <property type="match status" value="1"/>
</dbReference>
<evidence type="ECO:0000256" key="1">
    <source>
        <dbReference type="ARBA" id="ARBA00004571"/>
    </source>
</evidence>
<sequence>MKKTILATMLTSLFAATAAQSATVVDSDGVTVNLTGELEIQFAKDFDTAGPKLDVYDANVGVDVAYALTDSVSAIGVISFDTQNGEDDESNADAELDDAYVGFASDTYGTLTFGKQVTIYDDAGISEDYRLGYSSFYDQDDSGEQVIKYTFERNAVYGGIAYMLNDGDNVNNDAYAVDGKLGVRFSGLDLTVFYGQGEKGETADTVAEIGDKSKSLNLEARYTIADLTLMAAYGMVDRDAGNSTGYTHDDEGYAAGALYTIDKVVLAGGWALLDADNADHEVNSYYANVTYNFNSNVNVYAEVGGDDAEDSEVGYVAGMTVTF</sequence>
<accession>A0ABU9GTA7</accession>
<dbReference type="Proteomes" id="UP001369082">
    <property type="component" value="Unassembled WGS sequence"/>
</dbReference>
<reference evidence="6 7" key="1">
    <citation type="submission" date="2024-02" db="EMBL/GenBank/DDBJ databases">
        <title>Bacteria isolated from the canopy kelp, Nereocystis luetkeana.</title>
        <authorList>
            <person name="Pfister C.A."/>
            <person name="Younker I.T."/>
            <person name="Light S.H."/>
        </authorList>
    </citation>
    <scope>NUCLEOTIDE SEQUENCE [LARGE SCALE GENOMIC DNA]</scope>
    <source>
        <strain evidence="6 7">TI.1.05</strain>
    </source>
</reference>
<evidence type="ECO:0000256" key="4">
    <source>
        <dbReference type="SAM" id="SignalP"/>
    </source>
</evidence>
<dbReference type="EMBL" id="JBAKAZ010000064">
    <property type="protein sequence ID" value="MEL0630563.1"/>
    <property type="molecule type" value="Genomic_DNA"/>
</dbReference>
<dbReference type="SUPFAM" id="SSF56935">
    <property type="entry name" value="Porins"/>
    <property type="match status" value="1"/>
</dbReference>
<evidence type="ECO:0000256" key="2">
    <source>
        <dbReference type="ARBA" id="ARBA00022729"/>
    </source>
</evidence>
<proteinExistence type="predicted"/>
<protein>
    <submittedName>
        <fullName evidence="6">Porin</fullName>
    </submittedName>
</protein>